<dbReference type="Proteomes" id="UP000321192">
    <property type="component" value="Unassembled WGS sequence"/>
</dbReference>
<feature type="transmembrane region" description="Helical" evidence="1">
    <location>
        <begin position="56"/>
        <end position="75"/>
    </location>
</feature>
<dbReference type="RefSeq" id="WP_276657149.1">
    <property type="nucleotide sequence ID" value="NZ_SSFD01000055.1"/>
</dbReference>
<dbReference type="AlphaFoldDB" id="A0A5C7T1W9"/>
<keyword evidence="1" id="KW-1133">Transmembrane helix</keyword>
<gene>
    <name evidence="2" type="ORF">E6Q80_04265</name>
</gene>
<keyword evidence="1" id="KW-0472">Membrane</keyword>
<evidence type="ECO:0000256" key="1">
    <source>
        <dbReference type="SAM" id="Phobius"/>
    </source>
</evidence>
<evidence type="ECO:0000313" key="3">
    <source>
        <dbReference type="Proteomes" id="UP000321192"/>
    </source>
</evidence>
<evidence type="ECO:0000313" key="2">
    <source>
        <dbReference type="EMBL" id="TXH89682.1"/>
    </source>
</evidence>
<accession>A0A5C7T1W9</accession>
<reference evidence="2 3" key="1">
    <citation type="submission" date="2018-09" db="EMBL/GenBank/DDBJ databases">
        <title>Metagenome Assembled Genomes from an Advanced Water Purification Facility.</title>
        <authorList>
            <person name="Stamps B.W."/>
            <person name="Spear J.R."/>
        </authorList>
    </citation>
    <scope>NUCLEOTIDE SEQUENCE [LARGE SCALE GENOMIC DNA]</scope>
    <source>
        <strain evidence="2">Bin_27_1</strain>
    </source>
</reference>
<sequence length="215" mass="24295">MIYLYGYLGAGVALFTWIYLWSLWKARQGESAQAGPLSGIRVAHTNLWERGRAETLMVVLGLGWVATCWPWFVYWRVKERIWGIDAPALVDEPVFAVEPAHLLERLTVGEVEARETVFDPLGAAPNLPFGHLNAAWRAFIEGGTEGDELWSFSADWRTAWDNMERRAGYVRVREGAPGEHFQTMWKELPLEAERGRAADAAGRGYMSGLLRRNAD</sequence>
<feature type="transmembrane region" description="Helical" evidence="1">
    <location>
        <begin position="6"/>
        <end position="24"/>
    </location>
</feature>
<dbReference type="EMBL" id="SSFD01000055">
    <property type="protein sequence ID" value="TXH89682.1"/>
    <property type="molecule type" value="Genomic_DNA"/>
</dbReference>
<name>A0A5C7T1W9_THASP</name>
<organism evidence="2 3">
    <name type="scientific">Thauera aminoaromatica</name>
    <dbReference type="NCBI Taxonomy" id="164330"/>
    <lineage>
        <taxon>Bacteria</taxon>
        <taxon>Pseudomonadati</taxon>
        <taxon>Pseudomonadota</taxon>
        <taxon>Betaproteobacteria</taxon>
        <taxon>Rhodocyclales</taxon>
        <taxon>Zoogloeaceae</taxon>
        <taxon>Thauera</taxon>
    </lineage>
</organism>
<comment type="caution">
    <text evidence="2">The sequence shown here is derived from an EMBL/GenBank/DDBJ whole genome shotgun (WGS) entry which is preliminary data.</text>
</comment>
<protein>
    <submittedName>
        <fullName evidence="2">Uncharacterized protein</fullName>
    </submittedName>
</protein>
<proteinExistence type="predicted"/>
<keyword evidence="1" id="KW-0812">Transmembrane</keyword>